<dbReference type="EMBL" id="DXGA01000164">
    <property type="protein sequence ID" value="HIW94419.1"/>
    <property type="molecule type" value="Genomic_DNA"/>
</dbReference>
<dbReference type="AlphaFoldDB" id="A0A9D1RVH4"/>
<comment type="caution">
    <text evidence="3">The sequence shown here is derived from an EMBL/GenBank/DDBJ whole genome shotgun (WGS) entry which is preliminary data.</text>
</comment>
<evidence type="ECO:0000256" key="1">
    <source>
        <dbReference type="SAM" id="Phobius"/>
    </source>
</evidence>
<evidence type="ECO:0000259" key="2">
    <source>
        <dbReference type="Pfam" id="PF13200"/>
    </source>
</evidence>
<keyword evidence="1" id="KW-1133">Transmembrane helix</keyword>
<feature type="domain" description="DUF4015" evidence="2">
    <location>
        <begin position="115"/>
        <end position="306"/>
    </location>
</feature>
<name>A0A9D1RVH4_9FIRM</name>
<keyword evidence="1" id="KW-0812">Transmembrane</keyword>
<dbReference type="GO" id="GO:0016787">
    <property type="term" value="F:hydrolase activity"/>
    <property type="evidence" value="ECO:0007669"/>
    <property type="project" value="UniProtKB-KW"/>
</dbReference>
<keyword evidence="1" id="KW-0472">Membrane</keyword>
<dbReference type="Proteomes" id="UP000824192">
    <property type="component" value="Unassembled WGS sequence"/>
</dbReference>
<proteinExistence type="predicted"/>
<dbReference type="InterPro" id="IPR025275">
    <property type="entry name" value="DUF4015"/>
</dbReference>
<reference evidence="3" key="2">
    <citation type="submission" date="2021-04" db="EMBL/GenBank/DDBJ databases">
        <authorList>
            <person name="Gilroy R."/>
        </authorList>
    </citation>
    <scope>NUCLEOTIDE SEQUENCE</scope>
    <source>
        <strain evidence="3">ChiGjej6B6-1540</strain>
    </source>
</reference>
<dbReference type="Pfam" id="PF13200">
    <property type="entry name" value="DUF4015"/>
    <property type="match status" value="1"/>
</dbReference>
<dbReference type="SUPFAM" id="SSF51445">
    <property type="entry name" value="(Trans)glycosidases"/>
    <property type="match status" value="1"/>
</dbReference>
<keyword evidence="3" id="KW-0378">Hydrolase</keyword>
<protein>
    <submittedName>
        <fullName evidence="3">Glycoside hydrolase</fullName>
    </submittedName>
</protein>
<reference evidence="3" key="1">
    <citation type="journal article" date="2021" name="PeerJ">
        <title>Extensive microbial diversity within the chicken gut microbiome revealed by metagenomics and culture.</title>
        <authorList>
            <person name="Gilroy R."/>
            <person name="Ravi A."/>
            <person name="Getino M."/>
            <person name="Pursley I."/>
            <person name="Horton D.L."/>
            <person name="Alikhan N.F."/>
            <person name="Baker D."/>
            <person name="Gharbi K."/>
            <person name="Hall N."/>
            <person name="Watson M."/>
            <person name="Adriaenssens E.M."/>
            <person name="Foster-Nyarko E."/>
            <person name="Jarju S."/>
            <person name="Secka A."/>
            <person name="Antonio M."/>
            <person name="Oren A."/>
            <person name="Chaudhuri R.R."/>
            <person name="La Ragione R."/>
            <person name="Hildebrand F."/>
            <person name="Pallen M.J."/>
        </authorList>
    </citation>
    <scope>NUCLEOTIDE SEQUENCE</scope>
    <source>
        <strain evidence="3">ChiGjej6B6-1540</strain>
    </source>
</reference>
<feature type="transmembrane region" description="Helical" evidence="1">
    <location>
        <begin position="21"/>
        <end position="40"/>
    </location>
</feature>
<dbReference type="InterPro" id="IPR017853">
    <property type="entry name" value="GH"/>
</dbReference>
<sequence length="354" mass="37371">MAYRGYHYNGYRGRGRSVLKAIIAVLVVVLLLLLAALFLLENAQVFSGGGVHLGGLGQSSQTPQPENTEPLVVVTATPSPTPTPDPSLPAQAMTLPLSALTDGTAETQLTTAGASAAIFDMKGDDGSLGYVSALTLAAQGNANPSDEEINTAIETLNAGDIYTIARVSCFRDNTVPYYVPTLGVKTNSNYNWRDGGDYRWLSPTSDEVRQYVTDICVELARMGFDEIMLDNSAYPTTGHLEYIRKGDAYDAAQFETVVTNFYAQIKSALAAYPDVTLSIVTDSATLTAGVNVTSGQSVAGMTANADRLWVELGETTLADVQTALGTQGVTLKEDELIPVVAAPGAAGTAWGVIQ</sequence>
<evidence type="ECO:0000313" key="4">
    <source>
        <dbReference type="Proteomes" id="UP000824192"/>
    </source>
</evidence>
<dbReference type="Gene3D" id="3.20.20.80">
    <property type="entry name" value="Glycosidases"/>
    <property type="match status" value="1"/>
</dbReference>
<accession>A0A9D1RVH4</accession>
<organism evidence="3 4">
    <name type="scientific">Candidatus Flavonifractor merdipullorum</name>
    <dbReference type="NCBI Taxonomy" id="2838590"/>
    <lineage>
        <taxon>Bacteria</taxon>
        <taxon>Bacillati</taxon>
        <taxon>Bacillota</taxon>
        <taxon>Clostridia</taxon>
        <taxon>Eubacteriales</taxon>
        <taxon>Oscillospiraceae</taxon>
        <taxon>Flavonifractor</taxon>
    </lineage>
</organism>
<evidence type="ECO:0000313" key="3">
    <source>
        <dbReference type="EMBL" id="HIW94419.1"/>
    </source>
</evidence>
<gene>
    <name evidence="3" type="ORF">H9868_07760</name>
</gene>